<keyword evidence="2" id="KW-1185">Reference proteome</keyword>
<dbReference type="AlphaFoldDB" id="Q38FA1"/>
<organism evidence="1 2">
    <name type="scientific">Trypanosoma brucei brucei (strain 927/4 GUTat10.1)</name>
    <dbReference type="NCBI Taxonomy" id="185431"/>
    <lineage>
        <taxon>Eukaryota</taxon>
        <taxon>Discoba</taxon>
        <taxon>Euglenozoa</taxon>
        <taxon>Kinetoplastea</taxon>
        <taxon>Metakinetoplastina</taxon>
        <taxon>Trypanosomatida</taxon>
        <taxon>Trypanosomatidae</taxon>
        <taxon>Trypanosoma</taxon>
    </lineage>
</organism>
<accession>Q38FA1</accession>
<dbReference type="KEGG" id="tbr:Tb09.160.3000"/>
<protein>
    <submittedName>
        <fullName evidence="1">Uncharacterized protein</fullName>
    </submittedName>
</protein>
<dbReference type="InParanoid" id="Q38FA1"/>
<dbReference type="RefSeq" id="XP_803744.1">
    <property type="nucleotide sequence ID" value="XM_798651.1"/>
</dbReference>
<dbReference type="PaxDb" id="5691-EAN76519"/>
<reference evidence="1 2" key="2">
    <citation type="journal article" date="2005" name="Science">
        <title>The genome of the African trypanosome Trypanosoma brucei.</title>
        <authorList>
            <person name="Berriman M."/>
            <person name="Ghedin E."/>
            <person name="Hertz-Fowler C."/>
            <person name="Blandin G."/>
            <person name="Renauld H."/>
            <person name="Bartholomeu D.C."/>
            <person name="Lennard N.J."/>
            <person name="Caler E."/>
            <person name="Hamlin N.E."/>
            <person name="Haas B."/>
            <person name="Bohme U."/>
            <person name="Hannick L."/>
            <person name="Aslett M.A."/>
            <person name="Shallom J."/>
            <person name="Marcello L."/>
            <person name="Hou L."/>
            <person name="Wickstead B."/>
            <person name="Alsmark U.C."/>
            <person name="Arrowsmith C."/>
            <person name="Atkin R.J."/>
            <person name="Barron A.J."/>
            <person name="Bringaud F."/>
            <person name="Brooks K."/>
            <person name="Carrington M."/>
            <person name="Cherevach I."/>
            <person name="Chillingworth T.J."/>
            <person name="Churcher C."/>
            <person name="Clark L.N."/>
            <person name="Corton C.H."/>
            <person name="Cronin A."/>
            <person name="Davies R.M."/>
            <person name="Doggett J."/>
            <person name="Djikeng A."/>
            <person name="Feldblyum T."/>
            <person name="Field M.C."/>
            <person name="Fraser A."/>
            <person name="Goodhead I."/>
            <person name="Hance Z."/>
            <person name="Harper D."/>
            <person name="Harris B.R."/>
            <person name="Hauser H."/>
            <person name="Hostetler J."/>
            <person name="Ivens A."/>
            <person name="Jagels K."/>
            <person name="Johnson D."/>
            <person name="Johnson J."/>
            <person name="Jones K."/>
            <person name="Kerhornou A.X."/>
            <person name="Koo H."/>
            <person name="Larke N."/>
            <person name="Landfear S."/>
            <person name="Larkin C."/>
            <person name="Leech V."/>
            <person name="Line A."/>
            <person name="Lord A."/>
            <person name="Macleod A."/>
            <person name="Mooney P.J."/>
            <person name="Moule S."/>
            <person name="Martin D.M."/>
            <person name="Morgan G.W."/>
            <person name="Mungall K."/>
            <person name="Norbertczak H."/>
            <person name="Ormond D."/>
            <person name="Pai G."/>
            <person name="Peacock C.S."/>
            <person name="Peterson J."/>
            <person name="Quail M.A."/>
            <person name="Rabbinowitsch E."/>
            <person name="Rajandream M.A."/>
            <person name="Reitter C."/>
            <person name="Salzberg S.L."/>
            <person name="Sanders M."/>
            <person name="Schobel S."/>
            <person name="Sharp S."/>
            <person name="Simmonds M."/>
            <person name="Simpson A.J."/>
            <person name="Tallon L."/>
            <person name="Turner C.M."/>
            <person name="Tait A."/>
            <person name="Tivey A.R."/>
            <person name="Van Aken S."/>
            <person name="Walker D."/>
            <person name="Wanless D."/>
            <person name="Wang S."/>
            <person name="White B."/>
            <person name="White O."/>
            <person name="Whitehead S."/>
            <person name="Woodward J."/>
            <person name="Wortman J."/>
            <person name="Adams M.D."/>
            <person name="Embley T.M."/>
            <person name="Gull K."/>
            <person name="Ullu E."/>
            <person name="Barry J.D."/>
            <person name="Fairlamb A.H."/>
            <person name="Opperdoes F."/>
            <person name="Barrell B.G."/>
            <person name="Donelson J.E."/>
            <person name="Hall N."/>
            <person name="Fraser C.M."/>
            <person name="Melville S.E."/>
            <person name="El-Sayed N.M."/>
        </authorList>
    </citation>
    <scope>NUCLEOTIDE SEQUENCE [LARGE SCALE GENOMIC DNA]</scope>
    <source>
        <strain evidence="1 2">927/4 GUTat10.1</strain>
    </source>
</reference>
<sequence length="64" mass="7297">MESDAAVAKHKIFAHPSPKLIHFLPSTFLDGTFPVRQGNINNDIIAYKNTDNTLQQMSKQEKLW</sequence>
<gene>
    <name evidence="1" type="ORF">Tb09.160.3000</name>
</gene>
<name>Q38FA1_TRYB2</name>
<proteinExistence type="predicted"/>
<reference evidence="1 2" key="1">
    <citation type="journal article" date="2005" name="Science">
        <title>Comparative genomics of trypanosomatid parasitic protozoa.</title>
        <authorList>
            <person name="El-Sayed N.M."/>
            <person name="Myler P.J."/>
            <person name="Blandin G."/>
            <person name="Berriman M."/>
            <person name="Crabtree J."/>
            <person name="Aggarwal G."/>
            <person name="Caler E."/>
            <person name="Renauld H."/>
            <person name="Worthey E.A."/>
            <person name="Hertz-Fowler C."/>
            <person name="Ghedin E."/>
            <person name="Peacock C."/>
            <person name="Bartholomeu D.C."/>
            <person name="Haas B.J."/>
            <person name="Tran A.N."/>
            <person name="Wortman J.R."/>
            <person name="Alsmark U.C."/>
            <person name="Angiuoli S."/>
            <person name="Anupama A."/>
            <person name="Badger J."/>
            <person name="Bringaud F."/>
            <person name="Cadag E."/>
            <person name="Carlton J.M."/>
            <person name="Cerqueira G.C."/>
            <person name="Creasy T."/>
            <person name="Delcher A.L."/>
            <person name="Djikeng A."/>
            <person name="Embley T.M."/>
            <person name="Hauser C."/>
            <person name="Ivens A.C."/>
            <person name="Kummerfeld S.K."/>
            <person name="Pereira-Leal J.B."/>
            <person name="Nilsson D."/>
            <person name="Peterson J."/>
            <person name="Salzberg S.L."/>
            <person name="Shallom J."/>
            <person name="Silva J.C."/>
            <person name="Sundaram J."/>
            <person name="Westenberger S."/>
            <person name="White O."/>
            <person name="Melville S.E."/>
            <person name="Donelson J.E."/>
            <person name="Andersson B."/>
            <person name="Stuart K.D."/>
            <person name="Hall N."/>
        </authorList>
    </citation>
    <scope>NUCLEOTIDE SEQUENCE [LARGE SCALE GENOMIC DNA]</scope>
    <source>
        <strain evidence="1 2">927/4 GUTat10.1</strain>
    </source>
</reference>
<dbReference type="Proteomes" id="UP000008524">
    <property type="component" value="Chromosome 9"/>
</dbReference>
<dbReference type="GeneID" id="3659990"/>
<dbReference type="EMBL" id="CM000207">
    <property type="protein sequence ID" value="EAN76519.1"/>
    <property type="molecule type" value="Genomic_DNA"/>
</dbReference>
<evidence type="ECO:0000313" key="2">
    <source>
        <dbReference type="Proteomes" id="UP000008524"/>
    </source>
</evidence>
<evidence type="ECO:0000313" key="1">
    <source>
        <dbReference type="EMBL" id="EAN76519.1"/>
    </source>
</evidence>